<accession>A0AAN6SMF3</accession>
<dbReference type="PRINTS" id="PR01217">
    <property type="entry name" value="PRICHEXTENSN"/>
</dbReference>
<feature type="compositionally biased region" description="Basic and acidic residues" evidence="2">
    <location>
        <begin position="465"/>
        <end position="490"/>
    </location>
</feature>
<proteinExistence type="predicted"/>
<sequence length="730" mass="81446">MSSKAPGQAAPEQEAVCYNCGVKGHWAFACPEPTRDVPVGLQRWQQHKEHGSHERAGSSRDKKGPIVTHYPPPPPSQVTPPVPYGHPPPHPFPPGVPPPPPPPTPPTQGYPHPGYPPNPYPGSYQPQPPPPPPQYGQYPAPPPPPPQYAQHPPYGQPHYAPQYPPAAGYYPPGAAPSPAPPPPSYPPGTYPPQQYAPPPPPPASSPFPPHYHTPPPPGAYQYPPGQPPPYATPAPAGLPYPPPPNWAPSQAGLPPPTPHSANQTPLGTHRGRHQKSHGSKRSQHRERNRHGHEKHGKGNSRNERRGRQPSQDEQQRKPDNAQAKTEDCEPKNQDPKEPVGEKEAKDASGWDPQTEEDLKLAFPETKTNPADPVGIPLPAEYTDDPTIPPAYNATCVKSDFFREDNQKDFTRSIREHPSWATLRDDPVFKHYPGMAMRRFPECEHEYPTYDPSNRPPSSSAIKMPPRFEIDRSAMKAARDRAGHDRRDSRNGHAQPHSPQDHQHRAPGRDRYERDDRDDRRPRKRSLDASPENDLDDRDLKRSRWSQHQRDRSRGNYGRAISPRRRSPSPPKFNLEGDPWSPQAGETNFKASNNRRHHGASNDAKHSPVREERVSYADKRHDSGYQSGQSPVKGASRHRDDERGRRPSDRSHRRRRSPSRTRSPSRSRYRSASRGRSRASTLDRSDRSRSESPLTALEAELLGLAGESSEPEPKPVAKKPIKRVKVAAAFG</sequence>
<evidence type="ECO:0000256" key="2">
    <source>
        <dbReference type="SAM" id="MobiDB-lite"/>
    </source>
</evidence>
<feature type="compositionally biased region" description="Pro residues" evidence="2">
    <location>
        <begin position="70"/>
        <end position="147"/>
    </location>
</feature>
<feature type="compositionally biased region" description="Basic and acidic residues" evidence="2">
    <location>
        <begin position="680"/>
        <end position="689"/>
    </location>
</feature>
<dbReference type="GO" id="GO:0008270">
    <property type="term" value="F:zinc ion binding"/>
    <property type="evidence" value="ECO:0007669"/>
    <property type="project" value="UniProtKB-KW"/>
</dbReference>
<dbReference type="PROSITE" id="PS50158">
    <property type="entry name" value="ZF_CCHC"/>
    <property type="match status" value="1"/>
</dbReference>
<evidence type="ECO:0000259" key="3">
    <source>
        <dbReference type="PROSITE" id="PS50158"/>
    </source>
</evidence>
<feature type="domain" description="CCHC-type" evidence="3">
    <location>
        <begin position="17"/>
        <end position="32"/>
    </location>
</feature>
<evidence type="ECO:0000256" key="1">
    <source>
        <dbReference type="PROSITE-ProRule" id="PRU00047"/>
    </source>
</evidence>
<gene>
    <name evidence="4" type="ORF">C8A01DRAFT_50715</name>
</gene>
<comment type="caution">
    <text evidence="4">The sequence shown here is derived from an EMBL/GenBank/DDBJ whole genome shotgun (WGS) entry which is preliminary data.</text>
</comment>
<dbReference type="EMBL" id="MU854601">
    <property type="protein sequence ID" value="KAK4032505.1"/>
    <property type="molecule type" value="Genomic_DNA"/>
</dbReference>
<feature type="compositionally biased region" description="Low complexity" evidence="2">
    <location>
        <begin position="148"/>
        <end position="172"/>
    </location>
</feature>
<feature type="compositionally biased region" description="Pro residues" evidence="2">
    <location>
        <begin position="173"/>
        <end position="246"/>
    </location>
</feature>
<name>A0AAN6SMF3_9PEZI</name>
<feature type="compositionally biased region" description="Basic and acidic residues" evidence="2">
    <location>
        <begin position="537"/>
        <end position="553"/>
    </location>
</feature>
<dbReference type="Gene3D" id="4.10.60.10">
    <property type="entry name" value="Zinc finger, CCHC-type"/>
    <property type="match status" value="1"/>
</dbReference>
<dbReference type="Proteomes" id="UP001303115">
    <property type="component" value="Unassembled WGS sequence"/>
</dbReference>
<feature type="compositionally biased region" description="Basic and acidic residues" evidence="2">
    <location>
        <begin position="46"/>
        <end position="64"/>
    </location>
</feature>
<dbReference type="AlphaFoldDB" id="A0AAN6SMF3"/>
<reference evidence="5" key="1">
    <citation type="journal article" date="2023" name="Mol. Phylogenet. Evol.">
        <title>Genome-scale phylogeny and comparative genomics of the fungal order Sordariales.</title>
        <authorList>
            <person name="Hensen N."/>
            <person name="Bonometti L."/>
            <person name="Westerberg I."/>
            <person name="Brannstrom I.O."/>
            <person name="Guillou S."/>
            <person name="Cros-Aarteil S."/>
            <person name="Calhoun S."/>
            <person name="Haridas S."/>
            <person name="Kuo A."/>
            <person name="Mondo S."/>
            <person name="Pangilinan J."/>
            <person name="Riley R."/>
            <person name="LaButti K."/>
            <person name="Andreopoulos B."/>
            <person name="Lipzen A."/>
            <person name="Chen C."/>
            <person name="Yan M."/>
            <person name="Daum C."/>
            <person name="Ng V."/>
            <person name="Clum A."/>
            <person name="Steindorff A."/>
            <person name="Ohm R.A."/>
            <person name="Martin F."/>
            <person name="Silar P."/>
            <person name="Natvig D.O."/>
            <person name="Lalanne C."/>
            <person name="Gautier V."/>
            <person name="Ament-Velasquez S.L."/>
            <person name="Kruys A."/>
            <person name="Hutchinson M.I."/>
            <person name="Powell A.J."/>
            <person name="Barry K."/>
            <person name="Miller A.N."/>
            <person name="Grigoriev I.V."/>
            <person name="Debuchy R."/>
            <person name="Gladieux P."/>
            <person name="Hiltunen Thoren M."/>
            <person name="Johannesson H."/>
        </authorList>
    </citation>
    <scope>NUCLEOTIDE SEQUENCE [LARGE SCALE GENOMIC DNA]</scope>
    <source>
        <strain evidence="5">CBS 284.82</strain>
    </source>
</reference>
<dbReference type="GO" id="GO:0003676">
    <property type="term" value="F:nucleic acid binding"/>
    <property type="evidence" value="ECO:0007669"/>
    <property type="project" value="InterPro"/>
</dbReference>
<feature type="compositionally biased region" description="Basic and acidic residues" evidence="2">
    <location>
        <begin position="602"/>
        <end position="622"/>
    </location>
</feature>
<organism evidence="4 5">
    <name type="scientific">Parachaetomium inaequale</name>
    <dbReference type="NCBI Taxonomy" id="2588326"/>
    <lineage>
        <taxon>Eukaryota</taxon>
        <taxon>Fungi</taxon>
        <taxon>Dikarya</taxon>
        <taxon>Ascomycota</taxon>
        <taxon>Pezizomycotina</taxon>
        <taxon>Sordariomycetes</taxon>
        <taxon>Sordariomycetidae</taxon>
        <taxon>Sordariales</taxon>
        <taxon>Chaetomiaceae</taxon>
        <taxon>Parachaetomium</taxon>
    </lineage>
</organism>
<feature type="compositionally biased region" description="Basic residues" evidence="2">
    <location>
        <begin position="650"/>
        <end position="676"/>
    </location>
</feature>
<keyword evidence="1" id="KW-0862">Zinc</keyword>
<dbReference type="SUPFAM" id="SSF57756">
    <property type="entry name" value="Retrovirus zinc finger-like domains"/>
    <property type="match status" value="1"/>
</dbReference>
<dbReference type="SMART" id="SM00343">
    <property type="entry name" value="ZnF_C2HC"/>
    <property type="match status" value="1"/>
</dbReference>
<feature type="compositionally biased region" description="Basic and acidic residues" evidence="2">
    <location>
        <begin position="313"/>
        <end position="348"/>
    </location>
</feature>
<dbReference type="InterPro" id="IPR036875">
    <property type="entry name" value="Znf_CCHC_sf"/>
</dbReference>
<evidence type="ECO:0000313" key="4">
    <source>
        <dbReference type="EMBL" id="KAK4032505.1"/>
    </source>
</evidence>
<feature type="compositionally biased region" description="Basic residues" evidence="2">
    <location>
        <begin position="269"/>
        <end position="298"/>
    </location>
</feature>
<dbReference type="Pfam" id="PF00098">
    <property type="entry name" value="zf-CCHC"/>
    <property type="match status" value="1"/>
</dbReference>
<feature type="region of interest" description="Disordered" evidence="2">
    <location>
        <begin position="444"/>
        <end position="695"/>
    </location>
</feature>
<feature type="region of interest" description="Disordered" evidence="2">
    <location>
        <begin position="29"/>
        <end position="388"/>
    </location>
</feature>
<keyword evidence="1" id="KW-0863">Zinc-finger</keyword>
<evidence type="ECO:0000313" key="5">
    <source>
        <dbReference type="Proteomes" id="UP001303115"/>
    </source>
</evidence>
<keyword evidence="1" id="KW-0479">Metal-binding</keyword>
<dbReference type="InterPro" id="IPR001878">
    <property type="entry name" value="Znf_CCHC"/>
</dbReference>
<keyword evidence="5" id="KW-1185">Reference proteome</keyword>
<protein>
    <recommendedName>
        <fullName evidence="3">CCHC-type domain-containing protein</fullName>
    </recommendedName>
</protein>
<feature type="compositionally biased region" description="Basic and acidic residues" evidence="2">
    <location>
        <begin position="498"/>
        <end position="526"/>
    </location>
</feature>
<feature type="compositionally biased region" description="Basic and acidic residues" evidence="2">
    <location>
        <begin position="636"/>
        <end position="649"/>
    </location>
</feature>